<feature type="compositionally biased region" description="Basic and acidic residues" evidence="2">
    <location>
        <begin position="107"/>
        <end position="128"/>
    </location>
</feature>
<evidence type="ECO:0000313" key="4">
    <source>
        <dbReference type="Proteomes" id="UP000001646"/>
    </source>
</evidence>
<sequence length="1864" mass="209064">MLFVCFGTGKLNPSIAFVLGSQPEDELHIKALSLAVKVPQRRLFSVVSWEGILSQASSKKNKNKPTKVLEAAKNIIDSGEQLPITLIGKLIKYQMLCIKQKDMQRRAAEKKVKEEKGKGKPSKKEKPPSAKSGGKGGKGKKASESQNISASTVKKDTELKRRGEDDDLDKYIDDEPDDGAQYYFIVCGFYSPQLLPILSDLGVNIGSVIKISSDNYGPLKTHLGATAQQEELVLGGEGELKEKVVKDMEIFWKYLEPILNNGKPGSNLFQIARLQHTVHESIFPADWSNNDMMLEFGTEIFENVACLMYDCLDWKRQHQHYLKSTRLINVPVVEKKGKLPAEIPIVVPTTPGKKKHAVEEPVAVPVLTTDVDMRYYNDLLSPVPEEVVSVALILDCMLQQIIASEENLTPPSLVIQEPREDGLDHTVASHIASILPSLALPETEKMNLYNTLYPENEEMMALRCPLLLNYHDTLAQKLHFLKVQSNGLDPIKIEAEMMAKLPLMDLLKFPLPPPGNNTKRLARIHELMHYCTREHMNWAEVERAFKVFTFESLKLSSVDDSGQLECPHTMLGGDYEVSYIPWDNPARFAKQLRQDITGEKILEQNILNRSGKVLLYVLALKHVVNLEAELTIIQKTQQRCLKEWSFAEHFQPHLLFKVFYDATQNYRCIDSYYHTQDNSLLIVIHNPMNQRCQFRESWEVALHSDVGFRNYLELVASSIEEWVVREEAKYQELKMAKELEALRLAAEMAEKPPVEIKSPPPGKKGAASKKSKSKLAIVLIFVLQAWKEEQERLLEEERLKELKKAEKKEKPSGKKKGQAKETTPDEGKVSKKKLSKDKTKSPSKSPESAKSPETEDHTKSYKQSKLNIPPQFPEKDYEFLGYNMCENPIIVAGCIRYLFPTDGGQIQAETITFEKGSTLVKVKVIKDNHIFIVHITDPKKIHKESKNKEEGSGSPEEQETETVKQPVNQEVSRFGAFSATLENDIHLSISCYGASGKVAGKASKMKIMIKIFEDETKATVCAEGSVIKNEASEDKAEGETEENNVHKTKESVSEILIRQSYPQRVKHSQLLKTVKKPVEQEVSRVITRQGTVVKSMLDGSTQILFADGTVIRSPDSGPVMPPPPPPSTPHTEVMPEVITTTTTKKTKKNTKNALVPKVETPETVVQDHLSDTEQSPDALAGTWITTTPLGTQIGTKGSERLDLKPLLAYQATDPVNGMVMTMREDRVVVVEKRDGSKIVDHADGTRITTFFQECIETVVSNDNEETGPKFDIIRKVKCMRIEHPDFATVITNCEDSTCCAIFADGTSIISNPQGTYQILPMNKGCLFIDKDCSAVYSPEAFAKNDCECISSVEDKQVEKYIMKHNSHIVCEVMDPAGNIFKVMADGSTSEYIASIDSGVKKSEPMYTETPVIYGEHAPRFFIVYADGSGTELLRTKDMEEYLAMAYGDPVTVVLQEPIPECPGVLSITILCPLTVTSQWVMKRDPTTVVPYNLQSRAWEKFPPVERKTPGPPFGTHAWKGLCIEFKELANSPAPILKCPDVLQIHQLIQYEPITDELRLKLQLSLKEYIEKIMKQEEEIHEMTIKDPRIEEEKEHAADLLKLVMVINIHILNGLKQKGIVITNSNNDSPPTYPKFCFCSIFPYISYLLHPGTLLFSTEAEVTEKGLESIIQPKQFIRVYAQESPRKEKVKLPLFIQTGKPQSIPKQKGEDPVSGRVRTCSVAAASQQVSGFLLIPPKVSFGVLKEGCTYVASVALKNIGIDYCRFRVKQPPPCTGLRVSYIPGPVAAGLHTELEIEIFAMVIGAEGDQGSGEIFHRIEICTENETLFLPVEANILDYWNKLLEVLLKVSHHFIQSLIYSKSTLC</sequence>
<dbReference type="GO" id="GO:1904158">
    <property type="term" value="P:axonemal central apparatus assembly"/>
    <property type="evidence" value="ECO:0000318"/>
    <property type="project" value="GO_Central"/>
</dbReference>
<dbReference type="InParanoid" id="H9GVM6"/>
<dbReference type="GO" id="GO:0044458">
    <property type="term" value="P:motile cilium assembly"/>
    <property type="evidence" value="ECO:0007669"/>
    <property type="project" value="Ensembl"/>
</dbReference>
<dbReference type="Bgee" id="ENSACAG00000008182">
    <property type="expression patterns" value="Expressed in forelimb bud and 9 other cell types or tissues"/>
</dbReference>
<evidence type="ECO:0000313" key="3">
    <source>
        <dbReference type="Ensembl" id="ENSACAP00000021452.3"/>
    </source>
</evidence>
<feature type="region of interest" description="Disordered" evidence="2">
    <location>
        <begin position="107"/>
        <end position="160"/>
    </location>
</feature>
<dbReference type="GO" id="GO:0001669">
    <property type="term" value="C:acrosomal vesicle"/>
    <property type="evidence" value="ECO:0007669"/>
    <property type="project" value="Ensembl"/>
</dbReference>
<keyword evidence="4" id="KW-1185">Reference proteome</keyword>
<feature type="compositionally biased region" description="Basic and acidic residues" evidence="2">
    <location>
        <begin position="803"/>
        <end position="829"/>
    </location>
</feature>
<dbReference type="GO" id="GO:1990716">
    <property type="term" value="C:axonemal central apparatus"/>
    <property type="evidence" value="ECO:0000318"/>
    <property type="project" value="GO_Central"/>
</dbReference>
<dbReference type="GO" id="GO:0002177">
    <property type="term" value="C:manchette"/>
    <property type="evidence" value="ECO:0007669"/>
    <property type="project" value="Ensembl"/>
</dbReference>
<dbReference type="GO" id="GO:1990953">
    <property type="term" value="P:intramanchette transport"/>
    <property type="evidence" value="ECO:0007669"/>
    <property type="project" value="Ensembl"/>
</dbReference>
<feature type="region of interest" description="Disordered" evidence="2">
    <location>
        <begin position="941"/>
        <end position="967"/>
    </location>
</feature>
<feature type="compositionally biased region" description="Basic and acidic residues" evidence="2">
    <location>
        <begin position="850"/>
        <end position="859"/>
    </location>
</feature>
<dbReference type="GO" id="GO:0003351">
    <property type="term" value="P:epithelial cilium movement involved in extracellular fluid movement"/>
    <property type="evidence" value="ECO:0000318"/>
    <property type="project" value="GO_Central"/>
</dbReference>
<feature type="compositionally biased region" description="Basic and acidic residues" evidence="2">
    <location>
        <begin position="941"/>
        <end position="951"/>
    </location>
</feature>
<feature type="coiled-coil region" evidence="1">
    <location>
        <begin position="1558"/>
        <end position="1585"/>
    </location>
</feature>
<keyword evidence="1" id="KW-0175">Coiled coil</keyword>
<dbReference type="Proteomes" id="UP000001646">
    <property type="component" value="Unplaced"/>
</dbReference>
<dbReference type="Pfam" id="PF14874">
    <property type="entry name" value="PapD-like"/>
    <property type="match status" value="1"/>
</dbReference>
<gene>
    <name evidence="3" type="primary">SPAG17</name>
</gene>
<feature type="region of interest" description="Disordered" evidence="2">
    <location>
        <begin position="1030"/>
        <end position="1051"/>
    </location>
</feature>
<dbReference type="eggNOG" id="ENOG502QSCB">
    <property type="taxonomic scope" value="Eukaryota"/>
</dbReference>
<dbReference type="HOGENOM" id="CLU_001433_0_0_1"/>
<accession>H9GVM6</accession>
<proteinExistence type="predicted"/>
<dbReference type="GeneTree" id="ENSGT00390000013693"/>
<organism evidence="3 4">
    <name type="scientific">Anolis carolinensis</name>
    <name type="common">Green anole</name>
    <name type="synonym">American chameleon</name>
    <dbReference type="NCBI Taxonomy" id="28377"/>
    <lineage>
        <taxon>Eukaryota</taxon>
        <taxon>Metazoa</taxon>
        <taxon>Chordata</taxon>
        <taxon>Craniata</taxon>
        <taxon>Vertebrata</taxon>
        <taxon>Euteleostomi</taxon>
        <taxon>Lepidosauria</taxon>
        <taxon>Squamata</taxon>
        <taxon>Bifurcata</taxon>
        <taxon>Unidentata</taxon>
        <taxon>Episquamata</taxon>
        <taxon>Toxicofera</taxon>
        <taxon>Iguania</taxon>
        <taxon>Dactyloidae</taxon>
        <taxon>Anolis</taxon>
    </lineage>
</organism>
<reference evidence="3" key="3">
    <citation type="submission" date="2025-09" db="UniProtKB">
        <authorList>
            <consortium name="Ensembl"/>
        </authorList>
    </citation>
    <scope>IDENTIFICATION</scope>
</reference>
<dbReference type="Ensembl" id="ENSACAT00000028767.3">
    <property type="protein sequence ID" value="ENSACAP00000021452.3"/>
    <property type="gene ID" value="ENSACAG00000008182.4"/>
</dbReference>
<evidence type="ECO:0000256" key="2">
    <source>
        <dbReference type="SAM" id="MobiDB-lite"/>
    </source>
</evidence>
<protein>
    <submittedName>
        <fullName evidence="3">Sperm associated antigen 17</fullName>
    </submittedName>
</protein>
<feature type="region of interest" description="Disordered" evidence="2">
    <location>
        <begin position="803"/>
        <end position="869"/>
    </location>
</feature>
<dbReference type="InterPro" id="IPR026173">
    <property type="entry name" value="SPAG17"/>
</dbReference>
<reference evidence="3" key="1">
    <citation type="submission" date="2009-12" db="EMBL/GenBank/DDBJ databases">
        <title>The Genome Sequence of Anolis carolinensis (Green Anole Lizard).</title>
        <authorList>
            <consortium name="The Genome Sequencing Platform"/>
            <person name="Di Palma F."/>
            <person name="Alfoldi J."/>
            <person name="Heiman D."/>
            <person name="Young S."/>
            <person name="Grabherr M."/>
            <person name="Johnson J."/>
            <person name="Lander E.S."/>
            <person name="Lindblad-Toh K."/>
        </authorList>
    </citation>
    <scope>NUCLEOTIDE SEQUENCE [LARGE SCALE GENOMIC DNA]</scope>
    <source>
        <strain evidence="3">JBL SC #1</strain>
    </source>
</reference>
<name>H9GVM6_ANOCA</name>
<dbReference type="PANTHER" id="PTHR21963">
    <property type="entry name" value="PF6"/>
    <property type="match status" value="1"/>
</dbReference>
<dbReference type="STRING" id="28377.ENSACAP00000021452"/>
<dbReference type="GO" id="GO:0005576">
    <property type="term" value="C:extracellular region"/>
    <property type="evidence" value="ECO:0007669"/>
    <property type="project" value="GOC"/>
</dbReference>
<dbReference type="GO" id="GO:1905198">
    <property type="term" value="P:manchette assembly"/>
    <property type="evidence" value="ECO:0007669"/>
    <property type="project" value="Ensembl"/>
</dbReference>
<evidence type="ECO:0000256" key="1">
    <source>
        <dbReference type="SAM" id="Coils"/>
    </source>
</evidence>
<reference evidence="3" key="2">
    <citation type="submission" date="2025-08" db="UniProtKB">
        <authorList>
            <consortium name="Ensembl"/>
        </authorList>
    </citation>
    <scope>IDENTIFICATION</scope>
</reference>
<dbReference type="PANTHER" id="PTHR21963:SF1">
    <property type="entry name" value="SPERM-ASSOCIATED ANTIGEN 17"/>
    <property type="match status" value="1"/>
</dbReference>
<dbReference type="GO" id="GO:0005794">
    <property type="term" value="C:Golgi apparatus"/>
    <property type="evidence" value="ECO:0007669"/>
    <property type="project" value="Ensembl"/>
</dbReference>